<dbReference type="Gene3D" id="3.40.50.12390">
    <property type="match status" value="1"/>
</dbReference>
<proteinExistence type="predicted"/>
<keyword evidence="2" id="KW-0269">Exonuclease</keyword>
<comment type="caution">
    <text evidence="2">The sequence shown here is derived from an EMBL/GenBank/DDBJ whole genome shotgun (WGS) entry which is preliminary data.</text>
</comment>
<dbReference type="GO" id="GO:0000956">
    <property type="term" value="P:nuclear-transcribed mRNA catabolic process"/>
    <property type="evidence" value="ECO:0007669"/>
    <property type="project" value="TreeGrafter"/>
</dbReference>
<sequence length="81" mass="9629">NPNNIEFNNLYLDMNDIIHLYCYLKNKSTSFTEKDMIVEIIEYTERIVAIICLKKVLYLAIDSIALHTKTNQQKFRRFKAV</sequence>
<keyword evidence="2" id="KW-0540">Nuclease</keyword>
<dbReference type="Proteomes" id="UP000234323">
    <property type="component" value="Unassembled WGS sequence"/>
</dbReference>
<keyword evidence="2" id="KW-0378">Hydrolase</keyword>
<dbReference type="InterPro" id="IPR027073">
    <property type="entry name" value="5_3_exoribonuclease"/>
</dbReference>
<dbReference type="VEuPathDB" id="FungiDB:RhiirFUN_010438"/>
<gene>
    <name evidence="2" type="ORF">RhiirA4_323264</name>
</gene>
<dbReference type="InterPro" id="IPR004859">
    <property type="entry name" value="Xrn1_N"/>
</dbReference>
<dbReference type="GO" id="GO:0003723">
    <property type="term" value="F:RNA binding"/>
    <property type="evidence" value="ECO:0007669"/>
    <property type="project" value="TreeGrafter"/>
</dbReference>
<organism evidence="2 3">
    <name type="scientific">Rhizophagus irregularis</name>
    <dbReference type="NCBI Taxonomy" id="588596"/>
    <lineage>
        <taxon>Eukaryota</taxon>
        <taxon>Fungi</taxon>
        <taxon>Fungi incertae sedis</taxon>
        <taxon>Mucoromycota</taxon>
        <taxon>Glomeromycotina</taxon>
        <taxon>Glomeromycetes</taxon>
        <taxon>Glomerales</taxon>
        <taxon>Glomeraceae</taxon>
        <taxon>Rhizophagus</taxon>
    </lineage>
</organism>
<dbReference type="AlphaFoldDB" id="A0A2I1GSG2"/>
<protein>
    <submittedName>
        <fullName evidence="2">Putative 5-3 exonuclease</fullName>
    </submittedName>
</protein>
<reference evidence="2 3" key="1">
    <citation type="submission" date="2015-10" db="EMBL/GenBank/DDBJ databases">
        <title>Genome analyses suggest a sexual origin of heterokaryosis in a supposedly ancient asexual fungus.</title>
        <authorList>
            <person name="Ropars J."/>
            <person name="Sedzielewska K."/>
            <person name="Noel J."/>
            <person name="Charron P."/>
            <person name="Farinelli L."/>
            <person name="Marton T."/>
            <person name="Kruger M."/>
            <person name="Pelin A."/>
            <person name="Brachmann A."/>
            <person name="Corradi N."/>
        </authorList>
    </citation>
    <scope>NUCLEOTIDE SEQUENCE [LARGE SCALE GENOMIC DNA]</scope>
    <source>
        <strain evidence="2 3">A4</strain>
    </source>
</reference>
<dbReference type="GO" id="GO:0004534">
    <property type="term" value="F:5'-3' RNA exonuclease activity"/>
    <property type="evidence" value="ECO:0007669"/>
    <property type="project" value="UniProtKB-ARBA"/>
</dbReference>
<dbReference type="PANTHER" id="PTHR12341">
    <property type="entry name" value="5'-&gt;3' EXORIBONUCLEASE"/>
    <property type="match status" value="1"/>
</dbReference>
<evidence type="ECO:0000313" key="3">
    <source>
        <dbReference type="Proteomes" id="UP000234323"/>
    </source>
</evidence>
<evidence type="ECO:0000313" key="2">
    <source>
        <dbReference type="EMBL" id="PKY49494.1"/>
    </source>
</evidence>
<feature type="domain" description="Xrn1 N-terminal" evidence="1">
    <location>
        <begin position="3"/>
        <end position="80"/>
    </location>
</feature>
<feature type="non-terminal residue" evidence="2">
    <location>
        <position position="1"/>
    </location>
</feature>
<dbReference type="EMBL" id="LLXI01000750">
    <property type="protein sequence ID" value="PKY49494.1"/>
    <property type="molecule type" value="Genomic_DNA"/>
</dbReference>
<accession>A0A2I1GSG2</accession>
<dbReference type="GO" id="GO:0005634">
    <property type="term" value="C:nucleus"/>
    <property type="evidence" value="ECO:0007669"/>
    <property type="project" value="TreeGrafter"/>
</dbReference>
<name>A0A2I1GSG2_9GLOM</name>
<dbReference type="VEuPathDB" id="FungiDB:FUN_006519"/>
<dbReference type="Pfam" id="PF03159">
    <property type="entry name" value="XRN_N"/>
    <property type="match status" value="1"/>
</dbReference>
<keyword evidence="3" id="KW-1185">Reference proteome</keyword>
<evidence type="ECO:0000259" key="1">
    <source>
        <dbReference type="Pfam" id="PF03159"/>
    </source>
</evidence>